<dbReference type="KEGG" id="sllo:ISP08_02150"/>
<name>A0A7T1B0M7_9STAP</name>
<proteinExistence type="predicted"/>
<feature type="signal peptide" evidence="2">
    <location>
        <begin position="1"/>
        <end position="20"/>
    </location>
</feature>
<dbReference type="AlphaFoldDB" id="A0A7T1B0M7"/>
<feature type="compositionally biased region" description="Low complexity" evidence="1">
    <location>
        <begin position="104"/>
        <end position="118"/>
    </location>
</feature>
<accession>A0A7T1B0M7</accession>
<dbReference type="EMBL" id="CP064056">
    <property type="protein sequence ID" value="QPM75558.1"/>
    <property type="molecule type" value="Genomic_DNA"/>
</dbReference>
<protein>
    <submittedName>
        <fullName evidence="3">Transglycosylase</fullName>
    </submittedName>
</protein>
<feature type="compositionally biased region" description="Low complexity" evidence="1">
    <location>
        <begin position="128"/>
        <end position="166"/>
    </location>
</feature>
<dbReference type="RefSeq" id="WP_195719200.1">
    <property type="nucleotide sequence ID" value="NZ_CP064056.1"/>
</dbReference>
<reference evidence="3 4" key="1">
    <citation type="submission" date="2020-10" db="EMBL/GenBank/DDBJ databases">
        <title>Closed genome sequences of Staphylococcus lloydii sp. nov. and Staphylococcus durrellii sp. nov. Isolated from Captive Fruit Bats (Pteropus livingstonii).</title>
        <authorList>
            <person name="Fountain K."/>
        </authorList>
    </citation>
    <scope>NUCLEOTIDE SEQUENCE [LARGE SCALE GENOMIC DNA]</scope>
    <source>
        <strain evidence="3 4">23_2_7_LY</strain>
    </source>
</reference>
<evidence type="ECO:0000256" key="1">
    <source>
        <dbReference type="SAM" id="MobiDB-lite"/>
    </source>
</evidence>
<evidence type="ECO:0000313" key="3">
    <source>
        <dbReference type="EMBL" id="QPM75558.1"/>
    </source>
</evidence>
<feature type="chain" id="PRO_5038656879" evidence="2">
    <location>
        <begin position="21"/>
        <end position="250"/>
    </location>
</feature>
<gene>
    <name evidence="3" type="ORF">ISP08_02150</name>
</gene>
<evidence type="ECO:0000256" key="2">
    <source>
        <dbReference type="SAM" id="SignalP"/>
    </source>
</evidence>
<keyword evidence="4" id="KW-1185">Reference proteome</keyword>
<sequence>MKKSVLVSSLAVALGVTGYAASSDHNQAHASEGNVNKAHLAELALNNSSELNEHPVQAGAYNYNFNYAGHSFSFQSNGNTWTWSVDGHVDAQQDASASYTNNNSAQVAQPQQTTSQQAEVKTVAAPKASTSQAQTTQSAQTTQTTTQSTQSTQSTSSSSSSSSASTGGSVKAQFLAAGGTEALWNTIVLPESSGNPNAVNELGYRGLGQTKESWGTGSVATQTKGLINYANQRYGSVDAAVSFRSKNNWW</sequence>
<keyword evidence="2" id="KW-0732">Signal</keyword>
<dbReference type="Proteomes" id="UP000594455">
    <property type="component" value="Chromosome"/>
</dbReference>
<feature type="region of interest" description="Disordered" evidence="1">
    <location>
        <begin position="95"/>
        <end position="167"/>
    </location>
</feature>
<organism evidence="3 4">
    <name type="scientific">Staphylococcus lloydii</name>
    <dbReference type="NCBI Taxonomy" id="2781774"/>
    <lineage>
        <taxon>Bacteria</taxon>
        <taxon>Bacillati</taxon>
        <taxon>Bacillota</taxon>
        <taxon>Bacilli</taxon>
        <taxon>Bacillales</taxon>
        <taxon>Staphylococcaceae</taxon>
        <taxon>Staphylococcus</taxon>
    </lineage>
</organism>
<evidence type="ECO:0000313" key="4">
    <source>
        <dbReference type="Proteomes" id="UP000594455"/>
    </source>
</evidence>